<reference evidence="1" key="1">
    <citation type="journal article" date="2021" name="Mol. Plant Pathol.">
        <title>A 20-kb lineage-specific genomic region tames virulence in pathogenic amphidiploid Verticillium longisporum.</title>
        <authorList>
            <person name="Harting R."/>
            <person name="Starke J."/>
            <person name="Kusch H."/>
            <person name="Poggeler S."/>
            <person name="Maurus I."/>
            <person name="Schluter R."/>
            <person name="Landesfeind M."/>
            <person name="Bulla I."/>
            <person name="Nowrousian M."/>
            <person name="de Jonge R."/>
            <person name="Stahlhut G."/>
            <person name="Hoff K.J."/>
            <person name="Asshauer K.P."/>
            <person name="Thurmer A."/>
            <person name="Stanke M."/>
            <person name="Daniel R."/>
            <person name="Morgenstern B."/>
            <person name="Thomma B.P.H.J."/>
            <person name="Kronstad J.W."/>
            <person name="Braus-Stromeyer S.A."/>
            <person name="Braus G.H."/>
        </authorList>
    </citation>
    <scope>NUCLEOTIDE SEQUENCE</scope>
    <source>
        <strain evidence="1">Vl32</strain>
    </source>
</reference>
<organism evidence="1 2">
    <name type="scientific">Verticillium longisporum</name>
    <name type="common">Verticillium dahliae var. longisporum</name>
    <dbReference type="NCBI Taxonomy" id="100787"/>
    <lineage>
        <taxon>Eukaryota</taxon>
        <taxon>Fungi</taxon>
        <taxon>Dikarya</taxon>
        <taxon>Ascomycota</taxon>
        <taxon>Pezizomycotina</taxon>
        <taxon>Sordariomycetes</taxon>
        <taxon>Hypocreomycetidae</taxon>
        <taxon>Glomerellales</taxon>
        <taxon>Plectosphaerellaceae</taxon>
        <taxon>Verticillium</taxon>
    </lineage>
</organism>
<comment type="caution">
    <text evidence="1">The sequence shown here is derived from an EMBL/GenBank/DDBJ whole genome shotgun (WGS) entry which is preliminary data.</text>
</comment>
<evidence type="ECO:0000313" key="2">
    <source>
        <dbReference type="Proteomes" id="UP000689129"/>
    </source>
</evidence>
<dbReference type="AlphaFoldDB" id="A0A8I2ZGE2"/>
<accession>A0A8I2ZGE2</accession>
<gene>
    <name evidence="1" type="ORF">HYQ45_010304</name>
</gene>
<sequence length="80" mass="8824">MANSQESTPAMLQLIQLTKTISETQSAIAATQSKMAETQSTIAATQQSMLATLGSPKPEKQESVLQCRRTRFEDELTFLF</sequence>
<proteinExistence type="predicted"/>
<protein>
    <submittedName>
        <fullName evidence="1">Uncharacterized protein</fullName>
    </submittedName>
</protein>
<name>A0A8I2ZGE2_VERLO</name>
<dbReference type="EMBL" id="JAEMWZ010000215">
    <property type="protein sequence ID" value="KAG7131005.1"/>
    <property type="molecule type" value="Genomic_DNA"/>
</dbReference>
<evidence type="ECO:0000313" key="1">
    <source>
        <dbReference type="EMBL" id="KAG7131005.1"/>
    </source>
</evidence>
<dbReference type="Proteomes" id="UP000689129">
    <property type="component" value="Unassembled WGS sequence"/>
</dbReference>